<keyword evidence="3" id="KW-0804">Transcription</keyword>
<evidence type="ECO:0000256" key="4">
    <source>
        <dbReference type="PROSITE-ProRule" id="PRU00335"/>
    </source>
</evidence>
<dbReference type="SUPFAM" id="SSF48498">
    <property type="entry name" value="Tetracyclin repressor-like, C-terminal domain"/>
    <property type="match status" value="1"/>
</dbReference>
<keyword evidence="1" id="KW-0805">Transcription regulation</keyword>
<dbReference type="PROSITE" id="PS50977">
    <property type="entry name" value="HTH_TETR_2"/>
    <property type="match status" value="1"/>
</dbReference>
<evidence type="ECO:0000256" key="3">
    <source>
        <dbReference type="ARBA" id="ARBA00023163"/>
    </source>
</evidence>
<organism evidence="6 7">
    <name type="scientific">Acidomonas methanolica NBRC 104435</name>
    <dbReference type="NCBI Taxonomy" id="1231351"/>
    <lineage>
        <taxon>Bacteria</taxon>
        <taxon>Pseudomonadati</taxon>
        <taxon>Pseudomonadota</taxon>
        <taxon>Alphaproteobacteria</taxon>
        <taxon>Acetobacterales</taxon>
        <taxon>Acetobacteraceae</taxon>
        <taxon>Acidomonas</taxon>
    </lineage>
</organism>
<dbReference type="Pfam" id="PF00440">
    <property type="entry name" value="TetR_N"/>
    <property type="match status" value="1"/>
</dbReference>
<sequence>MTRRSPPPDIRRAMLDAAHALLDEGGMSALGLRAITRRAGVSATSGDPYFGNHAGVLAALAAEGYDALAEALDRAGADARARGLAYLRFALARPAMFELMFRNDRLDRSNPALRAATERAFAALGMLAAEGSEHERALRATAAWGAVHGLATLAVDGRLERLREMADAPDLLTLVSEALGMWRLG</sequence>
<reference evidence="7" key="1">
    <citation type="journal article" date="2014" name="FEMS Microbiol. Lett.">
        <title>Draft Genomic DNA Sequence of the Facultatively Methylotrophic Bacterium Acidomonas methanolica type strain MB58.</title>
        <authorList>
            <person name="Higashiura N."/>
            <person name="Hadano H."/>
            <person name="Hirakawa H."/>
            <person name="Matsutani M."/>
            <person name="Takabe S."/>
            <person name="Matsushita K."/>
            <person name="Azuma Y."/>
        </authorList>
    </citation>
    <scope>NUCLEOTIDE SEQUENCE [LARGE SCALE GENOMIC DNA]</scope>
    <source>
        <strain evidence="7">MB58</strain>
    </source>
</reference>
<dbReference type="SUPFAM" id="SSF46689">
    <property type="entry name" value="Homeodomain-like"/>
    <property type="match status" value="1"/>
</dbReference>
<accession>A0A023D203</accession>
<dbReference type="Proteomes" id="UP000019760">
    <property type="component" value="Unassembled WGS sequence"/>
</dbReference>
<keyword evidence="2 4" id="KW-0238">DNA-binding</keyword>
<dbReference type="InterPro" id="IPR001647">
    <property type="entry name" value="HTH_TetR"/>
</dbReference>
<feature type="DNA-binding region" description="H-T-H motif" evidence="4">
    <location>
        <begin position="31"/>
        <end position="50"/>
    </location>
</feature>
<dbReference type="Gene3D" id="1.10.357.10">
    <property type="entry name" value="Tetracycline Repressor, domain 2"/>
    <property type="match status" value="1"/>
</dbReference>
<dbReference type="InterPro" id="IPR036271">
    <property type="entry name" value="Tet_transcr_reg_TetR-rel_C_sf"/>
</dbReference>
<gene>
    <name evidence="6" type="ORF">Amme_006_021</name>
</gene>
<reference evidence="6 7" key="2">
    <citation type="journal article" date="2014" name="FEMS Microbiol. Lett.">
        <title>Draft genomic DNA sequence of the facultatively methylotrophic bacterium Acidomonas methanolica type strain MB58.</title>
        <authorList>
            <person name="Higashiura N."/>
            <person name="Hadano H."/>
            <person name="Hirakawa H."/>
            <person name="Matsutani M."/>
            <person name="Takabe S."/>
            <person name="Matsushita K."/>
            <person name="Azuma Y."/>
        </authorList>
    </citation>
    <scope>NUCLEOTIDE SEQUENCE [LARGE SCALE GENOMIC DNA]</scope>
    <source>
        <strain evidence="6 7">MB58</strain>
    </source>
</reference>
<feature type="domain" description="HTH tetR-type" evidence="5">
    <location>
        <begin position="8"/>
        <end position="68"/>
    </location>
</feature>
<dbReference type="InterPro" id="IPR009057">
    <property type="entry name" value="Homeodomain-like_sf"/>
</dbReference>
<evidence type="ECO:0000256" key="2">
    <source>
        <dbReference type="ARBA" id="ARBA00023125"/>
    </source>
</evidence>
<protein>
    <submittedName>
        <fullName evidence="6">Transcriptional regulator TetR</fullName>
    </submittedName>
</protein>
<dbReference type="InterPro" id="IPR025996">
    <property type="entry name" value="MT1864/Rv1816-like_C"/>
</dbReference>
<evidence type="ECO:0000256" key="1">
    <source>
        <dbReference type="ARBA" id="ARBA00023015"/>
    </source>
</evidence>
<dbReference type="GO" id="GO:0003677">
    <property type="term" value="F:DNA binding"/>
    <property type="evidence" value="ECO:0007669"/>
    <property type="project" value="UniProtKB-UniRule"/>
</dbReference>
<comment type="caution">
    <text evidence="6">The sequence shown here is derived from an EMBL/GenBank/DDBJ whole genome shotgun (WGS) entry which is preliminary data.</text>
</comment>
<evidence type="ECO:0000313" key="6">
    <source>
        <dbReference type="EMBL" id="GAJ27790.1"/>
    </source>
</evidence>
<name>A0A023D203_ACIMT</name>
<proteinExistence type="predicted"/>
<dbReference type="Pfam" id="PF13305">
    <property type="entry name" value="TetR_C_33"/>
    <property type="match status" value="1"/>
</dbReference>
<keyword evidence="7" id="KW-1185">Reference proteome</keyword>
<dbReference type="RefSeq" id="WP_042055622.1">
    <property type="nucleotide sequence ID" value="NZ_BAND01000006.1"/>
</dbReference>
<dbReference type="EMBL" id="BAND01000006">
    <property type="protein sequence ID" value="GAJ27790.1"/>
    <property type="molecule type" value="Genomic_DNA"/>
</dbReference>
<evidence type="ECO:0000313" key="7">
    <source>
        <dbReference type="Proteomes" id="UP000019760"/>
    </source>
</evidence>
<evidence type="ECO:0000259" key="5">
    <source>
        <dbReference type="PROSITE" id="PS50977"/>
    </source>
</evidence>
<dbReference type="AlphaFoldDB" id="A0A023D203"/>
<dbReference type="OrthoDB" id="7056813at2"/>